<protein>
    <submittedName>
        <fullName evidence="1">DUF6246 family protein</fullName>
    </submittedName>
</protein>
<name>A0A9X3Y8Q1_9ENTR</name>
<keyword evidence="4" id="KW-1185">Reference proteome</keyword>
<dbReference type="Pfam" id="PF19759">
    <property type="entry name" value="DUF6246"/>
    <property type="match status" value="1"/>
</dbReference>
<organism evidence="1 3">
    <name type="scientific">Leclercia adecarboxylata</name>
    <dbReference type="NCBI Taxonomy" id="83655"/>
    <lineage>
        <taxon>Bacteria</taxon>
        <taxon>Pseudomonadati</taxon>
        <taxon>Pseudomonadota</taxon>
        <taxon>Gammaproteobacteria</taxon>
        <taxon>Enterobacterales</taxon>
        <taxon>Enterobacteriaceae</taxon>
        <taxon>Leclercia</taxon>
    </lineage>
</organism>
<reference evidence="1" key="1">
    <citation type="journal article" date="2023" name="Genes Genomics">
        <title>Genomic insights of Leclercia adecarboxylata strains linked to an outbreak in public hospitals in Mexico.</title>
        <authorList>
            <person name="Barrios-Villa E."/>
            <person name="Pacheco-Flores B."/>
            <person name="Lozano-Zarain P."/>
            <person name="Del Campo-Ortega R."/>
            <person name="de Jesus Ascencio-Montiel I."/>
            <person name="Gonzalez-Leon M."/>
            <person name="Camorlinga-Ponce M."/>
            <person name="Gaytan Cervantes F.J."/>
            <person name="Gonzalez Torres C."/>
            <person name="Aguilar E."/>
            <person name="Gonzalez Ibarra J."/>
            <person name="Torres Lopez F.J."/>
            <person name="Rosas-Vargas H."/>
            <person name="Gonzalez-Bonilla C.R."/>
            <person name="Del Carmen Rocha-Gracia R."/>
        </authorList>
    </citation>
    <scope>NUCLEOTIDE SEQUENCE</scope>
    <source>
        <strain evidence="1">Lac40</strain>
    </source>
</reference>
<comment type="caution">
    <text evidence="1">The sequence shown here is derived from an EMBL/GenBank/DDBJ whole genome shotgun (WGS) entry which is preliminary data.</text>
</comment>
<gene>
    <name evidence="1" type="ORF">OEZ79_08235</name>
    <name evidence="2" type="ORF">VOF76_17190</name>
</gene>
<evidence type="ECO:0000313" key="3">
    <source>
        <dbReference type="Proteomes" id="UP001149314"/>
    </source>
</evidence>
<reference evidence="2 4" key="2">
    <citation type="submission" date="2024-01" db="EMBL/GenBank/DDBJ databases">
        <title>Comparative Genomics of Leclercia adecarboxylata Strains Isolated from Several Sources.</title>
        <authorList>
            <person name="Yescas-Zazueta V."/>
            <person name="Balbuena-Alonso M.G."/>
            <person name="Valencia D."/>
            <person name="Mendez-Pfeiffer P.A."/>
            <person name="Ballesteros-Monrreal M.G."/>
            <person name="Rocha-Gracia R.D.C."/>
            <person name="Barrios-Villa E."/>
        </authorList>
    </citation>
    <scope>NUCLEOTIDE SEQUENCE [LARGE SCALE GENOMIC DNA]</scope>
    <source>
        <strain evidence="2 4">33MEM</strain>
    </source>
</reference>
<dbReference type="Proteomes" id="UP001149314">
    <property type="component" value="Unassembled WGS sequence"/>
</dbReference>
<dbReference type="EMBL" id="JAOURS010000006">
    <property type="protein sequence ID" value="MDC6638222.1"/>
    <property type="molecule type" value="Genomic_DNA"/>
</dbReference>
<dbReference type="RefSeq" id="WP_191152717.1">
    <property type="nucleotide sequence ID" value="NZ_CP060824.1"/>
</dbReference>
<sequence length="228" mass="25810">MIPMKEIGECLISVGEKEYFFRPSFINMTRIGEPKEIVQAFYELHHDEISNVLQSAFEVYGLIPEWLIKHIKSTSYGRSYGRKAIMAAMTVLAACCDHDVTQLIGEIRPAKSSGKTFKIRRGSMDEFDMLVIAQSLITHGIIGKAKVRKLQRHEGGEATNEFNAFEYISAARNHFGMSRAEAEQLSMTEFQLLIAAKYPDQKGFTKDEYDAVADEYLAKKARRLANAK</sequence>
<dbReference type="Proteomes" id="UP001357437">
    <property type="component" value="Unassembled WGS sequence"/>
</dbReference>
<dbReference type="InterPro" id="IPR046213">
    <property type="entry name" value="DUF6246"/>
</dbReference>
<evidence type="ECO:0000313" key="1">
    <source>
        <dbReference type="EMBL" id="MDC6638222.1"/>
    </source>
</evidence>
<dbReference type="EMBL" id="JAYMCU010000032">
    <property type="protein sequence ID" value="MEC3937905.1"/>
    <property type="molecule type" value="Genomic_DNA"/>
</dbReference>
<evidence type="ECO:0000313" key="4">
    <source>
        <dbReference type="Proteomes" id="UP001357437"/>
    </source>
</evidence>
<dbReference type="AlphaFoldDB" id="A0A9X3Y8Q1"/>
<proteinExistence type="predicted"/>
<accession>A0A9X3Y8Q1</accession>
<evidence type="ECO:0000313" key="2">
    <source>
        <dbReference type="EMBL" id="MEC3937905.1"/>
    </source>
</evidence>